<dbReference type="InterPro" id="IPR020846">
    <property type="entry name" value="MFS_dom"/>
</dbReference>
<comment type="similarity">
    <text evidence="7">Belongs to the major facilitator superfamily. Phosphate:H(+) symporter (TC 2.A.1.9) family.</text>
</comment>
<feature type="transmembrane region" description="Helical" evidence="8">
    <location>
        <begin position="161"/>
        <end position="178"/>
    </location>
</feature>
<sequence>MAALKAELHHFSSPLARKEDVVLKTQTPHPLRHLYWPEELLALVASAALVHLESQIQTKTSDFHTRIMDFFDIIASMGIGAFLTAILVIDNGADRPLFSTKDSEGEQADESLLPGVYKEVGPALHTDPTGLGSLTLFRSIVQSSCYPLAAYLTVRHNRTQIIALGAFLWAVATFLVAISSTFTEVAMSRGLNGIILAIVKPAIQSLIADSTNESNRGTAFGWLHLTGNLCSIIGELISILIASTSFMGIPSWRISFHLVGLLSVVIGILVHPFANDPCFLDPNNIGKDRATLKLFLPETNDLIKEAKAVMKVPSFHILVAQGVSGSFPWSTLSFVPMWLELIGFSRKTTAIIWTMFNVAGSIG</sequence>
<dbReference type="PROSITE" id="PS50850">
    <property type="entry name" value="MFS"/>
    <property type="match status" value="1"/>
</dbReference>
<protein>
    <submittedName>
        <fullName evidence="10">Major facilitator superfamily protein</fullName>
    </submittedName>
</protein>
<comment type="subcellular location">
    <subcellularLocation>
        <location evidence="1">Membrane</location>
        <topology evidence="1">Multi-pass membrane protein</topology>
    </subcellularLocation>
</comment>
<feature type="transmembrane region" description="Helical" evidence="8">
    <location>
        <begin position="219"/>
        <end position="242"/>
    </location>
</feature>
<keyword evidence="3 8" id="KW-0812">Transmembrane</keyword>
<gene>
    <name evidence="10" type="ORF">Adt_20186</name>
</gene>
<accession>A0ABD1SVV9</accession>
<dbReference type="PANTHER" id="PTHR23505">
    <property type="entry name" value="SPINSTER"/>
    <property type="match status" value="1"/>
</dbReference>
<dbReference type="EMBL" id="JBFOLK010000006">
    <property type="protein sequence ID" value="KAL2504565.1"/>
    <property type="molecule type" value="Genomic_DNA"/>
</dbReference>
<reference evidence="11" key="1">
    <citation type="submission" date="2024-07" db="EMBL/GenBank/DDBJ databases">
        <title>Two chromosome-level genome assemblies of Korean endemic species Abeliophyllum distichum and Forsythia ovata (Oleaceae).</title>
        <authorList>
            <person name="Jang H."/>
        </authorList>
    </citation>
    <scope>NUCLEOTIDE SEQUENCE [LARGE SCALE GENOMIC DNA]</scope>
</reference>
<feature type="transmembrane region" description="Helical" evidence="8">
    <location>
        <begin position="254"/>
        <end position="274"/>
    </location>
</feature>
<organism evidence="10 11">
    <name type="scientific">Abeliophyllum distichum</name>
    <dbReference type="NCBI Taxonomy" id="126358"/>
    <lineage>
        <taxon>Eukaryota</taxon>
        <taxon>Viridiplantae</taxon>
        <taxon>Streptophyta</taxon>
        <taxon>Embryophyta</taxon>
        <taxon>Tracheophyta</taxon>
        <taxon>Spermatophyta</taxon>
        <taxon>Magnoliopsida</taxon>
        <taxon>eudicotyledons</taxon>
        <taxon>Gunneridae</taxon>
        <taxon>Pentapetalae</taxon>
        <taxon>asterids</taxon>
        <taxon>lamiids</taxon>
        <taxon>Lamiales</taxon>
        <taxon>Oleaceae</taxon>
        <taxon>Forsythieae</taxon>
        <taxon>Abeliophyllum</taxon>
    </lineage>
</organism>
<evidence type="ECO:0000256" key="7">
    <source>
        <dbReference type="ARBA" id="ARBA00044504"/>
    </source>
</evidence>
<evidence type="ECO:0000313" key="10">
    <source>
        <dbReference type="EMBL" id="KAL2504565.1"/>
    </source>
</evidence>
<name>A0ABD1SVV9_9LAMI</name>
<evidence type="ECO:0000256" key="8">
    <source>
        <dbReference type="SAM" id="Phobius"/>
    </source>
</evidence>
<dbReference type="Pfam" id="PF07690">
    <property type="entry name" value="MFS_1"/>
    <property type="match status" value="1"/>
</dbReference>
<keyword evidence="2" id="KW-0813">Transport</keyword>
<dbReference type="GO" id="GO:0016020">
    <property type="term" value="C:membrane"/>
    <property type="evidence" value="ECO:0007669"/>
    <property type="project" value="UniProtKB-SubCell"/>
</dbReference>
<dbReference type="InterPro" id="IPR011701">
    <property type="entry name" value="MFS"/>
</dbReference>
<evidence type="ECO:0000256" key="6">
    <source>
        <dbReference type="ARBA" id="ARBA00024338"/>
    </source>
</evidence>
<evidence type="ECO:0000256" key="5">
    <source>
        <dbReference type="ARBA" id="ARBA00023136"/>
    </source>
</evidence>
<keyword evidence="11" id="KW-1185">Reference proteome</keyword>
<evidence type="ECO:0000256" key="1">
    <source>
        <dbReference type="ARBA" id="ARBA00004141"/>
    </source>
</evidence>
<evidence type="ECO:0000313" key="11">
    <source>
        <dbReference type="Proteomes" id="UP001604336"/>
    </source>
</evidence>
<dbReference type="AlphaFoldDB" id="A0ABD1SVV9"/>
<dbReference type="Proteomes" id="UP001604336">
    <property type="component" value="Unassembled WGS sequence"/>
</dbReference>
<dbReference type="SUPFAM" id="SSF103473">
    <property type="entry name" value="MFS general substrate transporter"/>
    <property type="match status" value="1"/>
</dbReference>
<dbReference type="Gene3D" id="1.20.1250.20">
    <property type="entry name" value="MFS general substrate transporter like domains"/>
    <property type="match status" value="1"/>
</dbReference>
<evidence type="ECO:0000256" key="3">
    <source>
        <dbReference type="ARBA" id="ARBA00022692"/>
    </source>
</evidence>
<feature type="transmembrane region" description="Helical" evidence="8">
    <location>
        <begin position="70"/>
        <end position="89"/>
    </location>
</feature>
<keyword evidence="4 8" id="KW-1133">Transmembrane helix</keyword>
<comment type="similarity">
    <text evidence="6">Belongs to the major facilitator superfamily. Spinster (TC 2.A.1.49) family.</text>
</comment>
<proteinExistence type="inferred from homology"/>
<keyword evidence="5 8" id="KW-0472">Membrane</keyword>
<feature type="domain" description="Major facilitator superfamily (MFS) profile" evidence="9">
    <location>
        <begin position="73"/>
        <end position="363"/>
    </location>
</feature>
<evidence type="ECO:0000256" key="2">
    <source>
        <dbReference type="ARBA" id="ARBA00022448"/>
    </source>
</evidence>
<comment type="caution">
    <text evidence="10">The sequence shown here is derived from an EMBL/GenBank/DDBJ whole genome shotgun (WGS) entry which is preliminary data.</text>
</comment>
<evidence type="ECO:0000259" key="9">
    <source>
        <dbReference type="PROSITE" id="PS50850"/>
    </source>
</evidence>
<dbReference type="InterPro" id="IPR044770">
    <property type="entry name" value="MFS_spinster-like"/>
</dbReference>
<dbReference type="PANTHER" id="PTHR23505:SF52">
    <property type="entry name" value="MAJOR FACILITATOR SUPERFAMILY PROTEIN"/>
    <property type="match status" value="1"/>
</dbReference>
<dbReference type="InterPro" id="IPR036259">
    <property type="entry name" value="MFS_trans_sf"/>
</dbReference>
<evidence type="ECO:0000256" key="4">
    <source>
        <dbReference type="ARBA" id="ARBA00022989"/>
    </source>
</evidence>